<dbReference type="SUPFAM" id="SSF101576">
    <property type="entry name" value="Supernatant protein factor (SPF), C-terminal domain"/>
    <property type="match status" value="1"/>
</dbReference>
<evidence type="ECO:0000256" key="7">
    <source>
        <dbReference type="ARBA" id="ARBA00022989"/>
    </source>
</evidence>
<evidence type="ECO:0000256" key="12">
    <source>
        <dbReference type="SAM" id="Phobius"/>
    </source>
</evidence>
<evidence type="ECO:0000256" key="3">
    <source>
        <dbReference type="ARBA" id="ARBA00022741"/>
    </source>
</evidence>
<accession>A0AAV1J160</accession>
<dbReference type="SUPFAM" id="SSF52540">
    <property type="entry name" value="P-loop containing nucleoside triphosphate hydrolases"/>
    <property type="match status" value="1"/>
</dbReference>
<reference evidence="17 18" key="1">
    <citation type="submission" date="2023-11" db="EMBL/GenBank/DDBJ databases">
        <authorList>
            <person name="Okamura Y."/>
        </authorList>
    </citation>
    <scope>NUCLEOTIDE SEQUENCE [LARGE SCALE GENOMIC DNA]</scope>
</reference>
<comment type="caution">
    <text evidence="17">The sequence shown here is derived from an EMBL/GenBank/DDBJ whole genome shotgun (WGS) entry which is preliminary data.</text>
</comment>
<dbReference type="Pfam" id="PF00664">
    <property type="entry name" value="ABC_membrane"/>
    <property type="match status" value="1"/>
</dbReference>
<dbReference type="FunFam" id="3.40.50.300:FF:000218">
    <property type="entry name" value="Multidrug ABC transporter ATP-binding protein"/>
    <property type="match status" value="1"/>
</dbReference>
<evidence type="ECO:0000259" key="13">
    <source>
        <dbReference type="PROSITE" id="PS50866"/>
    </source>
</evidence>
<dbReference type="InterPro" id="IPR014352">
    <property type="entry name" value="FERM/acyl-CoA-bd_prot_sf"/>
</dbReference>
<name>A0AAV1J160_9NEOP</name>
<feature type="domain" description="GOLD" evidence="13">
    <location>
        <begin position="300"/>
        <end position="460"/>
    </location>
</feature>
<evidence type="ECO:0000256" key="9">
    <source>
        <dbReference type="ARBA" id="ARBA00023136"/>
    </source>
</evidence>
<keyword evidence="6" id="KW-0809">Transit peptide</keyword>
<dbReference type="Pfam" id="PF00887">
    <property type="entry name" value="ACBP"/>
    <property type="match status" value="1"/>
</dbReference>
<dbReference type="Pfam" id="PF00005">
    <property type="entry name" value="ABC_tran"/>
    <property type="match status" value="1"/>
</dbReference>
<dbReference type="FunFam" id="1.20.80.10:FF:000017">
    <property type="entry name" value="Golgi resident protein GCP60"/>
    <property type="match status" value="1"/>
</dbReference>
<dbReference type="InterPro" id="IPR027417">
    <property type="entry name" value="P-loop_NTPase"/>
</dbReference>
<feature type="region of interest" description="Disordered" evidence="11">
    <location>
        <begin position="363"/>
        <end position="401"/>
    </location>
</feature>
<dbReference type="PANTHER" id="PTHR43394:SF1">
    <property type="entry name" value="ATP-BINDING CASSETTE SUB-FAMILY B MEMBER 10, MITOCHONDRIAL"/>
    <property type="match status" value="1"/>
</dbReference>
<evidence type="ECO:0000256" key="5">
    <source>
        <dbReference type="ARBA" id="ARBA00022840"/>
    </source>
</evidence>
<dbReference type="Gene3D" id="1.20.80.10">
    <property type="match status" value="1"/>
</dbReference>
<dbReference type="PROSITE" id="PS50929">
    <property type="entry name" value="ABC_TM1F"/>
    <property type="match status" value="1"/>
</dbReference>
<dbReference type="GO" id="GO:0090374">
    <property type="term" value="P:oligopeptide export from mitochondrion"/>
    <property type="evidence" value="ECO:0007669"/>
    <property type="project" value="TreeGrafter"/>
</dbReference>
<dbReference type="AlphaFoldDB" id="A0AAV1J160"/>
<evidence type="ECO:0000256" key="11">
    <source>
        <dbReference type="SAM" id="MobiDB-lite"/>
    </source>
</evidence>
<sequence length="1083" mass="120768">MKVSAEKVPLETDQGIVESEERRWGLPLREVYKHGLVFYKDKEGKAIHLSYEDRLKLVAYTQQTAHGPLDVNSASPLGVLDVIGRDRRAAWQALGQISQIQAMSGFIHTLDRLCPLFRPYIEAIQKDLEAKQQLELQKEKEEQNHIELENRIIQEKEKQQSTKLTEEQQVQRIKDALNAQSYDQFLEYARQQFPGNFDQQAVLIRQLQDQHYQQYIQQLAVDERLAKSNISCKEDDNIATSKDCNSNETESIVDNKAMQTIEKAEISDYNDESRDDDGESEIDDGLPPVEDARMWTRKEVEEFKQSARANGGKLTVGHGETVTVRVPTHARARSICWEFATDHYDIGFGLHFEWSKSATSEVTVHVSESDDEEDGDDDDDADEEYTIQNSSDPEVGSSKRVLSSSRPLVSLIVPIYRRDCHSEVYAGSHTYPGEGVYLLKFDNTYSLWRRSNVYIFKTRYYTSEVDAQKKNGQVTTMKDKTVITTNVKLKSSELKRLFSLAAPEKWTLTGAVGFLIISSSVTMAVPFSLGKVLDIIYDTTSDLGAAREKLDSLCLMLCGVFLLGGLCNFGRVYLMSISGQRMTQSLRKQVFGAIMRQETQWFGKNSTGELVNRLSADTQLVGRNLSQNVSDGLRSLFMVGAGTGMMFYMSPSLALIGLCVVPPVSVLAVIYGRFVRSITRQLQDTLADTSELAEEKISNIKTVKAFSKEQKECESYAQRIENLLKLAYKESLAVGSFYGLTGLSGNTIIILVLYYGGGMVATEQLTVGNLTSFLLYAAYVGISIGGLSSFYTEMNKGIGAATRLWEIVDREPTIPVTGGLRPVERPKGEIILDNITYNYGGAPLLKGLNLHLLPGKSVALVGRSGCGKSTIASLILRLYDPGQGRILLDGIDIRKLDPVWLRSHIGFVSQEPVLFTGSIKENILYGLVDDFELDENEKEPAWLVAARAAQLQELANLSKSGWERQVGAGGSELSGGQKQRVAIARAIVKNPKILILDEATSALDTYSEYLVDKALKEISRERTVLTIAHRLSTIQSADEVAVIGNGVIVEKGPYKELMDKPNGYFRELITHQTFMKPKDKANS</sequence>
<dbReference type="InterPro" id="IPR035984">
    <property type="entry name" value="Acyl-CoA-binding_sf"/>
</dbReference>
<evidence type="ECO:0000256" key="4">
    <source>
        <dbReference type="ARBA" id="ARBA00022792"/>
    </source>
</evidence>
<dbReference type="InterPro" id="IPR009038">
    <property type="entry name" value="GOLD_dom"/>
</dbReference>
<dbReference type="Gene3D" id="1.20.1560.10">
    <property type="entry name" value="ABC transporter type 1, transmembrane domain"/>
    <property type="match status" value="1"/>
</dbReference>
<feature type="transmembrane region" description="Helical" evidence="12">
    <location>
        <begin position="506"/>
        <end position="530"/>
    </location>
</feature>
<evidence type="ECO:0008006" key="19">
    <source>
        <dbReference type="Google" id="ProtNLM"/>
    </source>
</evidence>
<keyword evidence="7 12" id="KW-1133">Transmembrane helix</keyword>
<dbReference type="GO" id="GO:0000062">
    <property type="term" value="F:fatty-acyl-CoA binding"/>
    <property type="evidence" value="ECO:0007669"/>
    <property type="project" value="InterPro"/>
</dbReference>
<dbReference type="PROSITE" id="PS00211">
    <property type="entry name" value="ABC_TRANSPORTER_1"/>
    <property type="match status" value="1"/>
</dbReference>
<feature type="region of interest" description="Disordered" evidence="11">
    <location>
        <begin position="266"/>
        <end position="288"/>
    </location>
</feature>
<feature type="transmembrane region" description="Helical" evidence="12">
    <location>
        <begin position="655"/>
        <end position="674"/>
    </location>
</feature>
<dbReference type="InterPro" id="IPR000582">
    <property type="entry name" value="Acyl-CoA-binding_protein"/>
</dbReference>
<dbReference type="PROSITE" id="PS50893">
    <property type="entry name" value="ABC_TRANSPORTER_2"/>
    <property type="match status" value="1"/>
</dbReference>
<dbReference type="InterPro" id="IPR003439">
    <property type="entry name" value="ABC_transporter-like_ATP-bd"/>
</dbReference>
<dbReference type="InterPro" id="IPR011527">
    <property type="entry name" value="ABC1_TM_dom"/>
</dbReference>
<dbReference type="PROSITE" id="PS50866">
    <property type="entry name" value="GOLD"/>
    <property type="match status" value="1"/>
</dbReference>
<feature type="domain" description="ABC transmembrane type-1" evidence="15">
    <location>
        <begin position="510"/>
        <end position="796"/>
    </location>
</feature>
<feature type="transmembrane region" description="Helical" evidence="12">
    <location>
        <begin position="732"/>
        <end position="753"/>
    </location>
</feature>
<feature type="transmembrane region" description="Helical" evidence="12">
    <location>
        <begin position="550"/>
        <end position="574"/>
    </location>
</feature>
<keyword evidence="8" id="KW-0496">Mitochondrion</keyword>
<comment type="subcellular location">
    <subcellularLocation>
        <location evidence="1">Membrane</location>
        <topology evidence="1">Multi-pass membrane protein</topology>
    </subcellularLocation>
</comment>
<dbReference type="PANTHER" id="PTHR43394">
    <property type="entry name" value="ATP-DEPENDENT PERMEASE MDL1, MITOCHONDRIAL"/>
    <property type="match status" value="1"/>
</dbReference>
<dbReference type="GO" id="GO:0015421">
    <property type="term" value="F:ABC-type oligopeptide transporter activity"/>
    <property type="evidence" value="ECO:0007669"/>
    <property type="project" value="TreeGrafter"/>
</dbReference>
<keyword evidence="10" id="KW-0175">Coiled coil</keyword>
<evidence type="ECO:0000256" key="8">
    <source>
        <dbReference type="ARBA" id="ARBA00023128"/>
    </source>
</evidence>
<evidence type="ECO:0000256" key="6">
    <source>
        <dbReference type="ARBA" id="ARBA00022946"/>
    </source>
</evidence>
<evidence type="ECO:0000259" key="16">
    <source>
        <dbReference type="PROSITE" id="PS51228"/>
    </source>
</evidence>
<dbReference type="InterPro" id="IPR017871">
    <property type="entry name" value="ABC_transporter-like_CS"/>
</dbReference>
<dbReference type="InterPro" id="IPR036598">
    <property type="entry name" value="GOLD_dom_sf"/>
</dbReference>
<keyword evidence="3" id="KW-0547">Nucleotide-binding</keyword>
<dbReference type="SMART" id="SM00382">
    <property type="entry name" value="AAA"/>
    <property type="match status" value="1"/>
</dbReference>
<dbReference type="GO" id="GO:0005743">
    <property type="term" value="C:mitochondrial inner membrane"/>
    <property type="evidence" value="ECO:0007669"/>
    <property type="project" value="TreeGrafter"/>
</dbReference>
<dbReference type="SUPFAM" id="SSF47027">
    <property type="entry name" value="Acyl-CoA binding protein"/>
    <property type="match status" value="1"/>
</dbReference>
<dbReference type="InterPro" id="IPR039421">
    <property type="entry name" value="Type_1_exporter"/>
</dbReference>
<dbReference type="GO" id="GO:0016887">
    <property type="term" value="F:ATP hydrolysis activity"/>
    <property type="evidence" value="ECO:0007669"/>
    <property type="project" value="InterPro"/>
</dbReference>
<feature type="compositionally biased region" description="Acidic residues" evidence="11">
    <location>
        <begin position="268"/>
        <end position="284"/>
    </location>
</feature>
<dbReference type="Gene3D" id="3.40.50.300">
    <property type="entry name" value="P-loop containing nucleotide triphosphate hydrolases"/>
    <property type="match status" value="1"/>
</dbReference>
<evidence type="ECO:0000256" key="2">
    <source>
        <dbReference type="ARBA" id="ARBA00022692"/>
    </source>
</evidence>
<keyword evidence="9 12" id="KW-0472">Membrane</keyword>
<evidence type="ECO:0000259" key="15">
    <source>
        <dbReference type="PROSITE" id="PS50929"/>
    </source>
</evidence>
<evidence type="ECO:0000313" key="17">
    <source>
        <dbReference type="EMBL" id="CAK1543170.1"/>
    </source>
</evidence>
<feature type="transmembrane region" description="Helical" evidence="12">
    <location>
        <begin position="773"/>
        <end position="791"/>
    </location>
</feature>
<dbReference type="InterPro" id="IPR036640">
    <property type="entry name" value="ABC1_TM_sf"/>
</dbReference>
<dbReference type="CDD" id="cd18573">
    <property type="entry name" value="ABC_6TM_ABCB10_like"/>
    <property type="match status" value="1"/>
</dbReference>
<feature type="compositionally biased region" description="Acidic residues" evidence="11">
    <location>
        <begin position="369"/>
        <end position="385"/>
    </location>
</feature>
<keyword evidence="4" id="KW-0999">Mitochondrion inner membrane</keyword>
<proteinExistence type="predicted"/>
<dbReference type="GO" id="GO:0005524">
    <property type="term" value="F:ATP binding"/>
    <property type="evidence" value="ECO:0007669"/>
    <property type="project" value="UniProtKB-KW"/>
</dbReference>
<keyword evidence="18" id="KW-1185">Reference proteome</keyword>
<dbReference type="Proteomes" id="UP001497472">
    <property type="component" value="Unassembled WGS sequence"/>
</dbReference>
<dbReference type="PROSITE" id="PS51228">
    <property type="entry name" value="ACB_2"/>
    <property type="match status" value="1"/>
</dbReference>
<evidence type="ECO:0000259" key="14">
    <source>
        <dbReference type="PROSITE" id="PS50893"/>
    </source>
</evidence>
<dbReference type="FunFam" id="1.20.1560.10:FF:000048">
    <property type="entry name" value="ATP-binding cassette sub-family B member 10, mitochondrial"/>
    <property type="match status" value="1"/>
</dbReference>
<feature type="domain" description="ABC transporter" evidence="14">
    <location>
        <begin position="830"/>
        <end position="1070"/>
    </location>
</feature>
<keyword evidence="2 12" id="KW-0812">Transmembrane</keyword>
<evidence type="ECO:0000256" key="10">
    <source>
        <dbReference type="SAM" id="Coils"/>
    </source>
</evidence>
<keyword evidence="5" id="KW-0067">ATP-binding</keyword>
<feature type="domain" description="ACB" evidence="16">
    <location>
        <begin position="28"/>
        <end position="119"/>
    </location>
</feature>
<evidence type="ECO:0000256" key="1">
    <source>
        <dbReference type="ARBA" id="ARBA00004141"/>
    </source>
</evidence>
<feature type="coiled-coil region" evidence="10">
    <location>
        <begin position="121"/>
        <end position="158"/>
    </location>
</feature>
<evidence type="ECO:0000313" key="18">
    <source>
        <dbReference type="Proteomes" id="UP001497472"/>
    </source>
</evidence>
<organism evidence="17 18">
    <name type="scientific">Leptosia nina</name>
    <dbReference type="NCBI Taxonomy" id="320188"/>
    <lineage>
        <taxon>Eukaryota</taxon>
        <taxon>Metazoa</taxon>
        <taxon>Ecdysozoa</taxon>
        <taxon>Arthropoda</taxon>
        <taxon>Hexapoda</taxon>
        <taxon>Insecta</taxon>
        <taxon>Pterygota</taxon>
        <taxon>Neoptera</taxon>
        <taxon>Endopterygota</taxon>
        <taxon>Lepidoptera</taxon>
        <taxon>Glossata</taxon>
        <taxon>Ditrysia</taxon>
        <taxon>Papilionoidea</taxon>
        <taxon>Pieridae</taxon>
        <taxon>Pierinae</taxon>
        <taxon>Leptosia</taxon>
    </lineage>
</organism>
<gene>
    <name evidence="17" type="ORF">LNINA_LOCUS3004</name>
</gene>
<dbReference type="Gene3D" id="2.60.120.680">
    <property type="entry name" value="GOLD domain"/>
    <property type="match status" value="1"/>
</dbReference>
<dbReference type="EMBL" id="CAVLEF010000004">
    <property type="protein sequence ID" value="CAK1543170.1"/>
    <property type="molecule type" value="Genomic_DNA"/>
</dbReference>
<dbReference type="Pfam" id="PF13897">
    <property type="entry name" value="GOLD_2"/>
    <property type="match status" value="1"/>
</dbReference>
<dbReference type="SUPFAM" id="SSF90123">
    <property type="entry name" value="ABC transporter transmembrane region"/>
    <property type="match status" value="1"/>
</dbReference>
<protein>
    <recommendedName>
        <fullName evidence="19">ATP-binding cassette sub-family B member 10, mitochondrial</fullName>
    </recommendedName>
</protein>
<dbReference type="InterPro" id="IPR003593">
    <property type="entry name" value="AAA+_ATPase"/>
</dbReference>